<dbReference type="WBParaSite" id="ES5_v2.g615.t1">
    <property type="protein sequence ID" value="ES5_v2.g615.t1"/>
    <property type="gene ID" value="ES5_v2.g615"/>
</dbReference>
<sequence length="301" mass="35331">MDTSSSSLAAAKPKMIDGKILWSGGPSVRQNFSLPYSIMYYMARNPSTPEVYQKLIQSCKYFFEKNPILVAADMHGKTKLCPNDYKICSENDQKCCINIDMKEFSSKIWITNMLSLENKNISTFTSLIYPKLYRWNIIDLTFYNEDIHLNDFEKFVPFLTDINLHNVRITKDDKIIVMLDKIIEMVPNLKKFEYDLRNDFSMINATTMKNLRELKNLQHLESFILRNIPELFNVEDISSFIKDHPATKISFSFNGQISEEYEIQLDALVDTVIESQVLECLIIYFGQNEEKYKIMYERYHV</sequence>
<evidence type="ECO:0000313" key="1">
    <source>
        <dbReference type="Proteomes" id="UP000887579"/>
    </source>
</evidence>
<organism evidence="1 2">
    <name type="scientific">Panagrolaimus sp. ES5</name>
    <dbReference type="NCBI Taxonomy" id="591445"/>
    <lineage>
        <taxon>Eukaryota</taxon>
        <taxon>Metazoa</taxon>
        <taxon>Ecdysozoa</taxon>
        <taxon>Nematoda</taxon>
        <taxon>Chromadorea</taxon>
        <taxon>Rhabditida</taxon>
        <taxon>Tylenchina</taxon>
        <taxon>Panagrolaimomorpha</taxon>
        <taxon>Panagrolaimoidea</taxon>
        <taxon>Panagrolaimidae</taxon>
        <taxon>Panagrolaimus</taxon>
    </lineage>
</organism>
<dbReference type="Proteomes" id="UP000887579">
    <property type="component" value="Unplaced"/>
</dbReference>
<accession>A0AC34GPK3</accession>
<evidence type="ECO:0000313" key="2">
    <source>
        <dbReference type="WBParaSite" id="ES5_v2.g615.t1"/>
    </source>
</evidence>
<proteinExistence type="predicted"/>
<name>A0AC34GPK3_9BILA</name>
<reference evidence="2" key="1">
    <citation type="submission" date="2022-11" db="UniProtKB">
        <authorList>
            <consortium name="WormBaseParasite"/>
        </authorList>
    </citation>
    <scope>IDENTIFICATION</scope>
</reference>
<protein>
    <submittedName>
        <fullName evidence="2">DUF38 domain-containing protein</fullName>
    </submittedName>
</protein>